<dbReference type="PROSITE" id="PS00108">
    <property type="entry name" value="PROTEIN_KINASE_ST"/>
    <property type="match status" value="1"/>
</dbReference>
<dbReference type="InterPro" id="IPR000719">
    <property type="entry name" value="Prot_kinase_dom"/>
</dbReference>
<evidence type="ECO:0000313" key="2">
    <source>
        <dbReference type="EMBL" id="WUR03772.1"/>
    </source>
</evidence>
<dbReference type="GeneID" id="90541590"/>
<keyword evidence="2" id="KW-0808">Transferase</keyword>
<dbReference type="Proteomes" id="UP001334084">
    <property type="component" value="Chromosome 6"/>
</dbReference>
<dbReference type="GO" id="GO:0004674">
    <property type="term" value="F:protein serine/threonine kinase activity"/>
    <property type="evidence" value="ECO:0007669"/>
    <property type="project" value="TreeGrafter"/>
</dbReference>
<dbReference type="KEGG" id="vnx:VNE69_06093"/>
<dbReference type="EMBL" id="CP142731">
    <property type="protein sequence ID" value="WUR03772.1"/>
    <property type="molecule type" value="Genomic_DNA"/>
</dbReference>
<feature type="domain" description="Protein kinase" evidence="1">
    <location>
        <begin position="3"/>
        <end position="217"/>
    </location>
</feature>
<dbReference type="GO" id="GO:0005634">
    <property type="term" value="C:nucleus"/>
    <property type="evidence" value="ECO:0007669"/>
    <property type="project" value="TreeGrafter"/>
</dbReference>
<proteinExistence type="predicted"/>
<dbReference type="GO" id="GO:0044773">
    <property type="term" value="P:mitotic DNA damage checkpoint signaling"/>
    <property type="evidence" value="ECO:0007669"/>
    <property type="project" value="TreeGrafter"/>
</dbReference>
<dbReference type="PANTHER" id="PTHR44167:SF24">
    <property type="entry name" value="SERINE_THREONINE-PROTEIN KINASE CHK2"/>
    <property type="match status" value="1"/>
</dbReference>
<name>A0AAX4JCU1_9MICR</name>
<dbReference type="PANTHER" id="PTHR44167">
    <property type="entry name" value="OVARIAN-SPECIFIC SERINE/THREONINE-PROTEIN KINASE LOK-RELATED"/>
    <property type="match status" value="1"/>
</dbReference>
<dbReference type="InterPro" id="IPR011009">
    <property type="entry name" value="Kinase-like_dom_sf"/>
</dbReference>
<dbReference type="RefSeq" id="XP_065329917.1">
    <property type="nucleotide sequence ID" value="XM_065473845.1"/>
</dbReference>
<dbReference type="PROSITE" id="PS50011">
    <property type="entry name" value="PROTEIN_KINASE_DOM"/>
    <property type="match status" value="1"/>
</dbReference>
<evidence type="ECO:0000313" key="3">
    <source>
        <dbReference type="Proteomes" id="UP001334084"/>
    </source>
</evidence>
<dbReference type="SUPFAM" id="SSF56112">
    <property type="entry name" value="Protein kinase-like (PK-like)"/>
    <property type="match status" value="1"/>
</dbReference>
<dbReference type="AlphaFoldDB" id="A0AAX4JCU1"/>
<dbReference type="GO" id="GO:0005524">
    <property type="term" value="F:ATP binding"/>
    <property type="evidence" value="ECO:0007669"/>
    <property type="project" value="InterPro"/>
</dbReference>
<dbReference type="SMART" id="SM00220">
    <property type="entry name" value="S_TKc"/>
    <property type="match status" value="1"/>
</dbReference>
<sequence>MKYILKNIIGEGACGKVYKGLSNNNELVSIKIIPKNKKSQKEINILSTINHENIVKFIDVCKDSQDFWLITELCEYNLITFINQYNVDCNIAKKIIRMVLLGLEYLHSHNIIHRDIKLGNILINDNSIKICDFGLSCYENKNKFTVCGTEDYVAPEVINKTSYTKSIDIYSTGKVFKTLLSLKNQYDNNCNDLMMKMLEENPLRRITAYEALRHPVFEDFLPKFCDFRYLKNFKINERCGIIEKIDNVVYFDNSKVEIYDLRSAGLTKRNIINIAKSKNSEDFNTSNLYNMTYNNILDYEFVFYYKNIKTEIFLFTNSELKKIIYGMAYLNINMERLTLIIIEDKDYKFTYRLNDTYVYIEDKMTIKRRYDKGKKIFFYEKTDMVTRAKTQFETLPEMFKKRKMDDLYQKCRRNLINIDLKNLPLLIRPEDLKSNINLKNLPTVSSFGSFMDMKLIEDIIYRHKFDIGWCIKKKTNLIILLNNGERLEIELLEMLVIYRHDKFIINNNLPIDIKKYLKTIRPLLLMYL</sequence>
<dbReference type="Gene3D" id="1.10.510.10">
    <property type="entry name" value="Transferase(Phosphotransferase) domain 1"/>
    <property type="match status" value="1"/>
</dbReference>
<reference evidence="2" key="1">
    <citation type="journal article" date="2024" name="BMC Genomics">
        <title>Functional annotation of a divergent genome using sequence and structure-based similarity.</title>
        <authorList>
            <person name="Svedberg D."/>
            <person name="Winiger R.R."/>
            <person name="Berg A."/>
            <person name="Sharma H."/>
            <person name="Tellgren-Roth C."/>
            <person name="Debrunner-Vossbrinck B.A."/>
            <person name="Vossbrinck C.R."/>
            <person name="Barandun J."/>
        </authorList>
    </citation>
    <scope>NUCLEOTIDE SEQUENCE</scope>
    <source>
        <strain evidence="2">Illinois isolate</strain>
    </source>
</reference>
<dbReference type="Pfam" id="PF00069">
    <property type="entry name" value="Pkinase"/>
    <property type="match status" value="1"/>
</dbReference>
<protein>
    <submittedName>
        <fullName evidence="2">Serine/threonine-protein kinase DCLK1</fullName>
    </submittedName>
</protein>
<keyword evidence="2" id="KW-0418">Kinase</keyword>
<gene>
    <name evidence="2" type="ORF">VNE69_06093</name>
</gene>
<dbReference type="InterPro" id="IPR008271">
    <property type="entry name" value="Ser/Thr_kinase_AS"/>
</dbReference>
<keyword evidence="3" id="KW-1185">Reference proteome</keyword>
<accession>A0AAX4JCU1</accession>
<organism evidence="2 3">
    <name type="scientific">Vairimorpha necatrix</name>
    <dbReference type="NCBI Taxonomy" id="6039"/>
    <lineage>
        <taxon>Eukaryota</taxon>
        <taxon>Fungi</taxon>
        <taxon>Fungi incertae sedis</taxon>
        <taxon>Microsporidia</taxon>
        <taxon>Nosematidae</taxon>
        <taxon>Vairimorpha</taxon>
    </lineage>
</organism>
<evidence type="ECO:0000259" key="1">
    <source>
        <dbReference type="PROSITE" id="PS50011"/>
    </source>
</evidence>